<sequence length="100" mass="10712">MGSSSPRDVRLGHRKTRSGLSLQWDALRLMIVDIVTGFGSLLSLSFFPLFSISQTLKRASDIVALLIIITSSASSTSTDLAALLVLKGVISHDHDSVLTT</sequence>
<keyword evidence="1" id="KW-1133">Transmembrane helix</keyword>
<organism evidence="2">
    <name type="scientific">Oryza nivara</name>
    <name type="common">Indian wild rice</name>
    <name type="synonym">Oryza sativa f. spontanea</name>
    <dbReference type="NCBI Taxonomy" id="4536"/>
    <lineage>
        <taxon>Eukaryota</taxon>
        <taxon>Viridiplantae</taxon>
        <taxon>Streptophyta</taxon>
        <taxon>Embryophyta</taxon>
        <taxon>Tracheophyta</taxon>
        <taxon>Spermatophyta</taxon>
        <taxon>Magnoliopsida</taxon>
        <taxon>Liliopsida</taxon>
        <taxon>Poales</taxon>
        <taxon>Poaceae</taxon>
        <taxon>BOP clade</taxon>
        <taxon>Oryzoideae</taxon>
        <taxon>Oryzeae</taxon>
        <taxon>Oryzinae</taxon>
        <taxon>Oryza</taxon>
    </lineage>
</organism>
<keyword evidence="1" id="KW-0472">Membrane</keyword>
<evidence type="ECO:0000256" key="1">
    <source>
        <dbReference type="SAM" id="Phobius"/>
    </source>
</evidence>
<dbReference type="EnsemblPlants" id="ONIVA05G23450.1">
    <property type="protein sequence ID" value="ONIVA05G23450.1"/>
    <property type="gene ID" value="ONIVA05G23450"/>
</dbReference>
<accession>A0A0E0HGV0</accession>
<keyword evidence="1" id="KW-0812">Transmembrane</keyword>
<protein>
    <submittedName>
        <fullName evidence="2">Uncharacterized protein</fullName>
    </submittedName>
</protein>
<name>A0A0E0HGV0_ORYNI</name>
<reference evidence="2" key="1">
    <citation type="submission" date="2015-04" db="UniProtKB">
        <authorList>
            <consortium name="EnsemblPlants"/>
        </authorList>
    </citation>
    <scope>IDENTIFICATION</scope>
    <source>
        <strain evidence="2">SL10</strain>
    </source>
</reference>
<reference evidence="2" key="2">
    <citation type="submission" date="2018-04" db="EMBL/GenBank/DDBJ databases">
        <title>OnivRS2 (Oryza nivara Reference Sequence Version 2).</title>
        <authorList>
            <person name="Zhang J."/>
            <person name="Kudrna D."/>
            <person name="Lee S."/>
            <person name="Talag J."/>
            <person name="Rajasekar S."/>
            <person name="Welchert J."/>
            <person name="Hsing Y.-I."/>
            <person name="Wing R.A."/>
        </authorList>
    </citation>
    <scope>NUCLEOTIDE SEQUENCE [LARGE SCALE GENOMIC DNA]</scope>
    <source>
        <strain evidence="2">SL10</strain>
    </source>
</reference>
<dbReference type="Proteomes" id="UP000006591">
    <property type="component" value="Chromosome 5"/>
</dbReference>
<proteinExistence type="predicted"/>
<evidence type="ECO:0000313" key="3">
    <source>
        <dbReference type="Proteomes" id="UP000006591"/>
    </source>
</evidence>
<dbReference type="Gramene" id="ONIVA05G23450.1">
    <property type="protein sequence ID" value="ONIVA05G23450.1"/>
    <property type="gene ID" value="ONIVA05G23450"/>
</dbReference>
<feature type="transmembrane region" description="Helical" evidence="1">
    <location>
        <begin position="62"/>
        <end position="86"/>
    </location>
</feature>
<keyword evidence="3" id="KW-1185">Reference proteome</keyword>
<feature type="transmembrane region" description="Helical" evidence="1">
    <location>
        <begin position="26"/>
        <end position="50"/>
    </location>
</feature>
<dbReference type="AlphaFoldDB" id="A0A0E0HGV0"/>
<evidence type="ECO:0000313" key="2">
    <source>
        <dbReference type="EnsemblPlants" id="ONIVA05G23450.1"/>
    </source>
</evidence>
<dbReference type="HOGENOM" id="CLU_2310654_0_0_1"/>